<protein>
    <submittedName>
        <fullName evidence="1">Uncharacterized protein</fullName>
    </submittedName>
</protein>
<name>A0A8S5NIW1_9CAUD</name>
<sequence>MVVEIVTNPYYLSTKNTRINVLAQVREFKKTLESYGVGYKVVELGDEHKEFLYEIMEEDYYKLVRFKGPMPDSFEEMLEKPEFMRNSFVIDRDKFKIGFVNSEEDPYSMSVFKPRTMKRSSILDSLSVVYYDKGVS</sequence>
<dbReference type="EMBL" id="BK015181">
    <property type="protein sequence ID" value="DAD94741.1"/>
    <property type="molecule type" value="Genomic_DNA"/>
</dbReference>
<evidence type="ECO:0000313" key="1">
    <source>
        <dbReference type="EMBL" id="DAD94741.1"/>
    </source>
</evidence>
<reference evidence="1" key="1">
    <citation type="journal article" date="2021" name="Proc. Natl. Acad. Sci. U.S.A.">
        <title>A Catalog of Tens of Thousands of Viruses from Human Metagenomes Reveals Hidden Associations with Chronic Diseases.</title>
        <authorList>
            <person name="Tisza M.J."/>
            <person name="Buck C.B."/>
        </authorList>
    </citation>
    <scope>NUCLEOTIDE SEQUENCE</scope>
    <source>
        <strain evidence="1">CtK0l2</strain>
    </source>
</reference>
<organism evidence="1">
    <name type="scientific">Siphoviridae sp. ctK0l2</name>
    <dbReference type="NCBI Taxonomy" id="2826243"/>
    <lineage>
        <taxon>Viruses</taxon>
        <taxon>Duplodnaviria</taxon>
        <taxon>Heunggongvirae</taxon>
        <taxon>Uroviricota</taxon>
        <taxon>Caudoviricetes</taxon>
    </lineage>
</organism>
<proteinExistence type="predicted"/>
<accession>A0A8S5NIW1</accession>